<keyword evidence="15" id="KW-1185">Reference proteome</keyword>
<dbReference type="Proteomes" id="UP001589814">
    <property type="component" value="Unassembled WGS sequence"/>
</dbReference>
<keyword evidence="3" id="KW-0171">Cobalt transport</keyword>
<feature type="transmembrane region" description="Helical" evidence="13">
    <location>
        <begin position="141"/>
        <end position="159"/>
    </location>
</feature>
<evidence type="ECO:0000256" key="13">
    <source>
        <dbReference type="RuleBase" id="RU362101"/>
    </source>
</evidence>
<accession>A0ABV6G004</accession>
<keyword evidence="10" id="KW-0921">Nickel transport</keyword>
<evidence type="ECO:0000256" key="11">
    <source>
        <dbReference type="ARBA" id="ARBA00023136"/>
    </source>
</evidence>
<evidence type="ECO:0000313" key="15">
    <source>
        <dbReference type="Proteomes" id="UP001589814"/>
    </source>
</evidence>
<reference evidence="14 15" key="1">
    <citation type="submission" date="2024-09" db="EMBL/GenBank/DDBJ databases">
        <authorList>
            <person name="Sun Q."/>
            <person name="Mori K."/>
        </authorList>
    </citation>
    <scope>NUCLEOTIDE SEQUENCE [LARGE SCALE GENOMIC DNA]</scope>
    <source>
        <strain evidence="14 15">CCM 7415</strain>
    </source>
</reference>
<keyword evidence="5" id="KW-1003">Cell membrane</keyword>
<feature type="transmembrane region" description="Helical" evidence="13">
    <location>
        <begin position="106"/>
        <end position="129"/>
    </location>
</feature>
<dbReference type="InterPro" id="IPR011541">
    <property type="entry name" value="Ni/Co_transpt_high_affinity"/>
</dbReference>
<keyword evidence="12" id="KW-0170">Cobalt</keyword>
<keyword evidence="7 13" id="KW-0812">Transmembrane</keyword>
<evidence type="ECO:0000256" key="7">
    <source>
        <dbReference type="ARBA" id="ARBA00022692"/>
    </source>
</evidence>
<comment type="subcellular location">
    <subcellularLocation>
        <location evidence="2 13">Cell membrane</location>
        <topology evidence="2 13">Multi-pass membrane protein</topology>
    </subcellularLocation>
</comment>
<comment type="function">
    <text evidence="1">Efflux system for nickel and cobalt.</text>
</comment>
<evidence type="ECO:0000256" key="10">
    <source>
        <dbReference type="ARBA" id="ARBA00023112"/>
    </source>
</evidence>
<name>A0ABV6G004_9GAMM</name>
<feature type="transmembrane region" description="Helical" evidence="13">
    <location>
        <begin position="71"/>
        <end position="94"/>
    </location>
</feature>
<evidence type="ECO:0000256" key="2">
    <source>
        <dbReference type="ARBA" id="ARBA00004651"/>
    </source>
</evidence>
<dbReference type="PANTHER" id="PTHR40659:SF1">
    <property type="entry name" value="NICKEL_COBALT EFFLUX SYSTEM RCNA"/>
    <property type="match status" value="1"/>
</dbReference>
<dbReference type="Pfam" id="PF03824">
    <property type="entry name" value="NicO"/>
    <property type="match status" value="1"/>
</dbReference>
<keyword evidence="11 13" id="KW-0472">Membrane</keyword>
<dbReference type="InterPro" id="IPR051224">
    <property type="entry name" value="NiCoT_RcnA"/>
</dbReference>
<evidence type="ECO:0000256" key="12">
    <source>
        <dbReference type="ARBA" id="ARBA00023285"/>
    </source>
</evidence>
<dbReference type="PANTHER" id="PTHR40659">
    <property type="entry name" value="NICKEL/COBALT EFFLUX SYSTEM RCNA"/>
    <property type="match status" value="1"/>
</dbReference>
<protein>
    <recommendedName>
        <fullName evidence="13">Nickel/cobalt efflux system</fullName>
    </recommendedName>
</protein>
<keyword evidence="8 13" id="KW-1133">Transmembrane helix</keyword>
<gene>
    <name evidence="14" type="ORF">ACFFHW_01415</name>
</gene>
<evidence type="ECO:0000256" key="9">
    <source>
        <dbReference type="ARBA" id="ARBA00023065"/>
    </source>
</evidence>
<evidence type="ECO:0000256" key="6">
    <source>
        <dbReference type="ARBA" id="ARBA00022596"/>
    </source>
</evidence>
<feature type="transmembrane region" description="Helical" evidence="13">
    <location>
        <begin position="256"/>
        <end position="281"/>
    </location>
</feature>
<feature type="transmembrane region" description="Helical" evidence="13">
    <location>
        <begin position="302"/>
        <end position="325"/>
    </location>
</feature>
<evidence type="ECO:0000256" key="4">
    <source>
        <dbReference type="ARBA" id="ARBA00022448"/>
    </source>
</evidence>
<keyword evidence="9" id="KW-0406">Ion transport</keyword>
<evidence type="ECO:0000256" key="8">
    <source>
        <dbReference type="ARBA" id="ARBA00022989"/>
    </source>
</evidence>
<sequence>MSRPLIVAALIAVMALAVLLAIAPLTTLWGSFTVMVFDYQRSLHRGLAEAMMALSRRDAISDWLDLIALSFGYGVFHALGPGHGKAVIASWLLARRAALTRGIAMTLAAALLQGAVAIALVTVLVLGLGLVTREAMTSTLWAERASFVAVVGLGLWLVWRSLRRLQHATARQPPAATPIFSMVTTASAVALPLAPQRAPSTLESAAVCASCGRAHHVEPESTRGSAIEALGAVLAIGLRPCSGAVMVLGVAALLGFWWAGVLAVAAMSLGTALSTSLLALLTVLVRSRMTRLGHRTPPRWQLLTGQGAALCAGLFIAALGITLLLNTHSADISPLMVRPSAF</sequence>
<dbReference type="EMBL" id="JBHLVX010000005">
    <property type="protein sequence ID" value="MFC0266664.1"/>
    <property type="molecule type" value="Genomic_DNA"/>
</dbReference>
<dbReference type="RefSeq" id="WP_019951276.1">
    <property type="nucleotide sequence ID" value="NZ_JBHLVX010000005.1"/>
</dbReference>
<comment type="similarity">
    <text evidence="13">Belongs to the NiCoT transporter (TC 2.A.52) family.</text>
</comment>
<comment type="caution">
    <text evidence="14">The sequence shown here is derived from an EMBL/GenBank/DDBJ whole genome shotgun (WGS) entry which is preliminary data.</text>
</comment>
<proteinExistence type="inferred from homology"/>
<keyword evidence="4 13" id="KW-0813">Transport</keyword>
<feature type="transmembrane region" description="Helical" evidence="13">
    <location>
        <begin position="229"/>
        <end position="250"/>
    </location>
</feature>
<keyword evidence="6" id="KW-0533">Nickel</keyword>
<evidence type="ECO:0000256" key="5">
    <source>
        <dbReference type="ARBA" id="ARBA00022475"/>
    </source>
</evidence>
<evidence type="ECO:0000256" key="3">
    <source>
        <dbReference type="ARBA" id="ARBA00022426"/>
    </source>
</evidence>
<evidence type="ECO:0000313" key="14">
    <source>
        <dbReference type="EMBL" id="MFC0266664.1"/>
    </source>
</evidence>
<evidence type="ECO:0000256" key="1">
    <source>
        <dbReference type="ARBA" id="ARBA00002510"/>
    </source>
</evidence>
<organism evidence="14 15">
    <name type="scientific">Kushneria aurantia</name>
    <dbReference type="NCBI Taxonomy" id="504092"/>
    <lineage>
        <taxon>Bacteria</taxon>
        <taxon>Pseudomonadati</taxon>
        <taxon>Pseudomonadota</taxon>
        <taxon>Gammaproteobacteria</taxon>
        <taxon>Oceanospirillales</taxon>
        <taxon>Halomonadaceae</taxon>
        <taxon>Kushneria</taxon>
    </lineage>
</organism>